<dbReference type="RefSeq" id="WP_208076891.1">
    <property type="nucleotide sequence ID" value="NZ_CP071869.1"/>
</dbReference>
<dbReference type="GO" id="GO:0016987">
    <property type="term" value="F:sigma factor activity"/>
    <property type="evidence" value="ECO:0007669"/>
    <property type="project" value="UniProtKB-KW"/>
</dbReference>
<keyword evidence="8" id="KW-1185">Reference proteome</keyword>
<feature type="domain" description="RNA polymerase sigma-70 region 2" evidence="5">
    <location>
        <begin position="27"/>
        <end position="89"/>
    </location>
</feature>
<dbReference type="PANTHER" id="PTHR43133:SF46">
    <property type="entry name" value="RNA POLYMERASE SIGMA-70 FACTOR ECF SUBFAMILY"/>
    <property type="match status" value="1"/>
</dbReference>
<proteinExistence type="inferred from homology"/>
<organism evidence="7 8">
    <name type="scientific">Polaribacter cellanae</name>
    <dbReference type="NCBI Taxonomy" id="2818493"/>
    <lineage>
        <taxon>Bacteria</taxon>
        <taxon>Pseudomonadati</taxon>
        <taxon>Bacteroidota</taxon>
        <taxon>Flavobacteriia</taxon>
        <taxon>Flavobacteriales</taxon>
        <taxon>Flavobacteriaceae</taxon>
    </lineage>
</organism>
<dbReference type="NCBIfam" id="TIGR02937">
    <property type="entry name" value="sigma70-ECF"/>
    <property type="match status" value="1"/>
</dbReference>
<dbReference type="InterPro" id="IPR013324">
    <property type="entry name" value="RNA_pol_sigma_r3/r4-like"/>
</dbReference>
<dbReference type="Gene3D" id="1.10.10.10">
    <property type="entry name" value="Winged helix-like DNA-binding domain superfamily/Winged helix DNA-binding domain"/>
    <property type="match status" value="1"/>
</dbReference>
<evidence type="ECO:0000259" key="5">
    <source>
        <dbReference type="Pfam" id="PF04542"/>
    </source>
</evidence>
<dbReference type="GO" id="GO:0006352">
    <property type="term" value="P:DNA-templated transcription initiation"/>
    <property type="evidence" value="ECO:0007669"/>
    <property type="project" value="InterPro"/>
</dbReference>
<gene>
    <name evidence="7" type="ORF">J3359_10875</name>
</gene>
<comment type="similarity">
    <text evidence="1">Belongs to the sigma-70 factor family. ECF subfamily.</text>
</comment>
<dbReference type="PANTHER" id="PTHR43133">
    <property type="entry name" value="RNA POLYMERASE ECF-TYPE SIGMA FACTO"/>
    <property type="match status" value="1"/>
</dbReference>
<keyword evidence="3" id="KW-0731">Sigma factor</keyword>
<reference evidence="7 8" key="1">
    <citation type="submission" date="2021-03" db="EMBL/GenBank/DDBJ databases">
        <title>Complete genome of Polaribacter_sp.SM13.</title>
        <authorList>
            <person name="Jeong S.W."/>
            <person name="Bae J.W."/>
        </authorList>
    </citation>
    <scope>NUCLEOTIDE SEQUENCE [LARGE SCALE GENOMIC DNA]</scope>
    <source>
        <strain evidence="7 8">SM13</strain>
    </source>
</reference>
<name>A0A975H5F3_9FLAO</name>
<dbReference type="InterPro" id="IPR014284">
    <property type="entry name" value="RNA_pol_sigma-70_dom"/>
</dbReference>
<protein>
    <submittedName>
        <fullName evidence="7">RNA polymerase sigma-70 factor</fullName>
    </submittedName>
</protein>
<evidence type="ECO:0000256" key="3">
    <source>
        <dbReference type="ARBA" id="ARBA00023082"/>
    </source>
</evidence>
<dbReference type="SUPFAM" id="SSF88659">
    <property type="entry name" value="Sigma3 and sigma4 domains of RNA polymerase sigma factors"/>
    <property type="match status" value="1"/>
</dbReference>
<keyword evidence="2" id="KW-0805">Transcription regulation</keyword>
<dbReference type="GO" id="GO:0003677">
    <property type="term" value="F:DNA binding"/>
    <property type="evidence" value="ECO:0007669"/>
    <property type="project" value="InterPro"/>
</dbReference>
<dbReference type="Gene3D" id="1.10.1740.10">
    <property type="match status" value="1"/>
</dbReference>
<sequence length="188" mass="22077">MTELSKTVLENLKKGNQAAFKELFDFFYERLYAFSFKYVKNNYAAEEITANTMLFLWEKRANISNIKDIKPYLYKVTRNASLDYLKNKDKVVRLDFNSVSLLYFDKYIIEEEVHAILLKAIENLPSKCKRVFELCCIEGVKYKDVAEDLNISINTVKSQRRRALALLKNQFKDNPLFLFILKGLLKVS</sequence>
<dbReference type="InterPro" id="IPR013325">
    <property type="entry name" value="RNA_pol_sigma_r2"/>
</dbReference>
<dbReference type="SUPFAM" id="SSF88946">
    <property type="entry name" value="Sigma2 domain of RNA polymerase sigma factors"/>
    <property type="match status" value="1"/>
</dbReference>
<dbReference type="Pfam" id="PF08281">
    <property type="entry name" value="Sigma70_r4_2"/>
    <property type="match status" value="1"/>
</dbReference>
<dbReference type="InterPro" id="IPR036388">
    <property type="entry name" value="WH-like_DNA-bd_sf"/>
</dbReference>
<dbReference type="Proteomes" id="UP000663920">
    <property type="component" value="Chromosome"/>
</dbReference>
<dbReference type="InterPro" id="IPR039425">
    <property type="entry name" value="RNA_pol_sigma-70-like"/>
</dbReference>
<feature type="domain" description="RNA polymerase sigma factor 70 region 4 type 2" evidence="6">
    <location>
        <begin position="116"/>
        <end position="167"/>
    </location>
</feature>
<evidence type="ECO:0000313" key="8">
    <source>
        <dbReference type="Proteomes" id="UP000663920"/>
    </source>
</evidence>
<dbReference type="KEGG" id="pcea:J3359_10875"/>
<evidence type="ECO:0000256" key="4">
    <source>
        <dbReference type="ARBA" id="ARBA00023163"/>
    </source>
</evidence>
<accession>A0A975H5F3</accession>
<keyword evidence="4" id="KW-0804">Transcription</keyword>
<dbReference type="NCBIfam" id="TIGR02985">
    <property type="entry name" value="Sig70_bacteroi1"/>
    <property type="match status" value="1"/>
</dbReference>
<evidence type="ECO:0000313" key="7">
    <source>
        <dbReference type="EMBL" id="QTE21332.1"/>
    </source>
</evidence>
<evidence type="ECO:0000256" key="1">
    <source>
        <dbReference type="ARBA" id="ARBA00010641"/>
    </source>
</evidence>
<dbReference type="InterPro" id="IPR007627">
    <property type="entry name" value="RNA_pol_sigma70_r2"/>
</dbReference>
<dbReference type="InterPro" id="IPR014327">
    <property type="entry name" value="RNA_pol_sigma70_bacteroid"/>
</dbReference>
<dbReference type="InterPro" id="IPR013249">
    <property type="entry name" value="RNA_pol_sigma70_r4_t2"/>
</dbReference>
<dbReference type="AlphaFoldDB" id="A0A975H5F3"/>
<evidence type="ECO:0000259" key="6">
    <source>
        <dbReference type="Pfam" id="PF08281"/>
    </source>
</evidence>
<dbReference type="EMBL" id="CP071869">
    <property type="protein sequence ID" value="QTE21332.1"/>
    <property type="molecule type" value="Genomic_DNA"/>
</dbReference>
<evidence type="ECO:0000256" key="2">
    <source>
        <dbReference type="ARBA" id="ARBA00023015"/>
    </source>
</evidence>
<dbReference type="Pfam" id="PF04542">
    <property type="entry name" value="Sigma70_r2"/>
    <property type="match status" value="1"/>
</dbReference>